<keyword evidence="2 5" id="KW-0378">Hydrolase</keyword>
<evidence type="ECO:0000256" key="3">
    <source>
        <dbReference type="PROSITE-ProRule" id="PRU10038"/>
    </source>
</evidence>
<dbReference type="EMBL" id="SJDL01000023">
    <property type="protein sequence ID" value="TBW54322.1"/>
    <property type="molecule type" value="Genomic_DNA"/>
</dbReference>
<dbReference type="PANTHER" id="PTHR48081:SF30">
    <property type="entry name" value="ACETYL-HYDROLASE LIPR-RELATED"/>
    <property type="match status" value="1"/>
</dbReference>
<sequence length="299" mass="32662">MLQSALQASLRFSLQTLVKPFLTPRMPVSALRSLIRQAYRLSPPPKGVRFEPSIIDGVPYNIVTCGPDEGESAMLYLHGGAFTIGSPDTHRGLTGHLAKATGATLYVPDYRLAPEHVYPAALEDALTLYRHLLSQGYTPGRISIAGDSAGGGLTLALAVRLKQDKLPLPGALVMLSPWVDLTHGEVHTPDVEPVLQLGWIKAAAEDYRGDLPLDDPRISPVNADLSGLPPMLIQVGSQEILLNDARRLAARAREAGVDVTLQEFDRLWHVFQIHAGPLEAANRAIEQIARFLRTREREQ</sequence>
<gene>
    <name evidence="5" type="ORF">EZI54_14515</name>
</gene>
<dbReference type="Proteomes" id="UP000313645">
    <property type="component" value="Unassembled WGS sequence"/>
</dbReference>
<dbReference type="PROSITE" id="PS01174">
    <property type="entry name" value="LIPASE_GDXG_SER"/>
    <property type="match status" value="1"/>
</dbReference>
<evidence type="ECO:0000313" key="5">
    <source>
        <dbReference type="EMBL" id="TBW54322.1"/>
    </source>
</evidence>
<dbReference type="SUPFAM" id="SSF53474">
    <property type="entry name" value="alpha/beta-Hydrolases"/>
    <property type="match status" value="1"/>
</dbReference>
<feature type="active site" evidence="3">
    <location>
        <position position="148"/>
    </location>
</feature>
<evidence type="ECO:0000256" key="2">
    <source>
        <dbReference type="ARBA" id="ARBA00022801"/>
    </source>
</evidence>
<evidence type="ECO:0000259" key="4">
    <source>
        <dbReference type="Pfam" id="PF07859"/>
    </source>
</evidence>
<dbReference type="Pfam" id="PF07859">
    <property type="entry name" value="Abhydrolase_3"/>
    <property type="match status" value="1"/>
</dbReference>
<name>A0ABY1ZMI4_9GAMM</name>
<dbReference type="Gene3D" id="3.40.50.1820">
    <property type="entry name" value="alpha/beta hydrolase"/>
    <property type="match status" value="1"/>
</dbReference>
<proteinExistence type="inferred from homology"/>
<dbReference type="InterPro" id="IPR050300">
    <property type="entry name" value="GDXG_lipolytic_enzyme"/>
</dbReference>
<dbReference type="InterPro" id="IPR013094">
    <property type="entry name" value="AB_hydrolase_3"/>
</dbReference>
<dbReference type="InterPro" id="IPR029058">
    <property type="entry name" value="AB_hydrolase_fold"/>
</dbReference>
<evidence type="ECO:0000313" key="6">
    <source>
        <dbReference type="Proteomes" id="UP000313645"/>
    </source>
</evidence>
<dbReference type="RefSeq" id="WP_131482605.1">
    <property type="nucleotide sequence ID" value="NZ_SJDL01000023.1"/>
</dbReference>
<comment type="caution">
    <text evidence="5">The sequence shown here is derived from an EMBL/GenBank/DDBJ whole genome shotgun (WGS) entry which is preliminary data.</text>
</comment>
<keyword evidence="6" id="KW-1185">Reference proteome</keyword>
<dbReference type="InterPro" id="IPR002168">
    <property type="entry name" value="Lipase_GDXG_HIS_AS"/>
</dbReference>
<dbReference type="PANTHER" id="PTHR48081">
    <property type="entry name" value="AB HYDROLASE SUPERFAMILY PROTEIN C4A8.06C"/>
    <property type="match status" value="1"/>
</dbReference>
<organism evidence="5 6">
    <name type="scientific">Marinobacter halodurans</name>
    <dbReference type="NCBI Taxonomy" id="2528979"/>
    <lineage>
        <taxon>Bacteria</taxon>
        <taxon>Pseudomonadati</taxon>
        <taxon>Pseudomonadota</taxon>
        <taxon>Gammaproteobacteria</taxon>
        <taxon>Pseudomonadales</taxon>
        <taxon>Marinobacteraceae</taxon>
        <taxon>Marinobacter</taxon>
    </lineage>
</organism>
<protein>
    <submittedName>
        <fullName evidence="5">Alpha/beta hydrolase</fullName>
    </submittedName>
</protein>
<comment type="similarity">
    <text evidence="1">Belongs to the 'GDXG' lipolytic enzyme family.</text>
</comment>
<accession>A0ABY1ZMI4</accession>
<dbReference type="InterPro" id="IPR033140">
    <property type="entry name" value="Lipase_GDXG_put_SER_AS"/>
</dbReference>
<evidence type="ECO:0000256" key="1">
    <source>
        <dbReference type="ARBA" id="ARBA00010515"/>
    </source>
</evidence>
<dbReference type="GO" id="GO:0016787">
    <property type="term" value="F:hydrolase activity"/>
    <property type="evidence" value="ECO:0007669"/>
    <property type="project" value="UniProtKB-KW"/>
</dbReference>
<dbReference type="PROSITE" id="PS01173">
    <property type="entry name" value="LIPASE_GDXG_HIS"/>
    <property type="match status" value="1"/>
</dbReference>
<reference evidence="5 6" key="1">
    <citation type="submission" date="2019-02" db="EMBL/GenBank/DDBJ databases">
        <title>Marinobacter halodurans sp. nov., a marine bacterium isolated from sea tidal flat.</title>
        <authorList>
            <person name="Yoo Y."/>
            <person name="Lee D.W."/>
            <person name="Kim B.S."/>
            <person name="Kim J.-J."/>
        </authorList>
    </citation>
    <scope>NUCLEOTIDE SEQUENCE [LARGE SCALE GENOMIC DNA]</scope>
    <source>
        <strain evidence="5 6">YJ-S3-2</strain>
    </source>
</reference>
<feature type="domain" description="Alpha/beta hydrolase fold-3" evidence="4">
    <location>
        <begin position="74"/>
        <end position="272"/>
    </location>
</feature>